<dbReference type="PANTHER" id="PTHR46383:SF2">
    <property type="entry name" value="AMINOTRANSFERASE"/>
    <property type="match status" value="1"/>
</dbReference>
<evidence type="ECO:0000256" key="3">
    <source>
        <dbReference type="ARBA" id="ARBA00012753"/>
    </source>
</evidence>
<evidence type="ECO:0000256" key="5">
    <source>
        <dbReference type="ARBA" id="ARBA00022679"/>
    </source>
</evidence>
<dbReference type="Gene3D" id="3.40.640.10">
    <property type="entry name" value="Type I PLP-dependent aspartate aminotransferase-like (Major domain)"/>
    <property type="match status" value="1"/>
</dbReference>
<keyword evidence="5 10" id="KW-0808">Transferase</keyword>
<protein>
    <recommendedName>
        <fullName evidence="3">aspartate transaminase</fullName>
        <ecNumber evidence="3">2.6.1.1</ecNumber>
    </recommendedName>
</protein>
<keyword evidence="4 10" id="KW-0032">Aminotransferase</keyword>
<comment type="caution">
    <text evidence="10">The sequence shown here is derived from an EMBL/GenBank/DDBJ whole genome shotgun (WGS) entry which is preliminary data.</text>
</comment>
<evidence type="ECO:0000256" key="4">
    <source>
        <dbReference type="ARBA" id="ARBA00022576"/>
    </source>
</evidence>
<dbReference type="Proteomes" id="UP000017819">
    <property type="component" value="Unassembled WGS sequence"/>
</dbReference>
<dbReference type="SUPFAM" id="SSF53383">
    <property type="entry name" value="PLP-dependent transferases"/>
    <property type="match status" value="1"/>
</dbReference>
<evidence type="ECO:0000259" key="9">
    <source>
        <dbReference type="Pfam" id="PF00155"/>
    </source>
</evidence>
<comment type="similarity">
    <text evidence="2">Belongs to the class-I pyridoxal-phosphate-dependent aminotransferase family.</text>
</comment>
<keyword evidence="10" id="KW-0670">Pyruvate</keyword>
<dbReference type="PANTHER" id="PTHR46383">
    <property type="entry name" value="ASPARTATE AMINOTRANSFERASE"/>
    <property type="match status" value="1"/>
</dbReference>
<feature type="domain" description="Aminotransferase class I/classII large" evidence="9">
    <location>
        <begin position="54"/>
        <end position="401"/>
    </location>
</feature>
<keyword evidence="11" id="KW-1185">Reference proteome</keyword>
<dbReference type="eggNOG" id="COG0436">
    <property type="taxonomic scope" value="Bacteria"/>
</dbReference>
<comment type="catalytic activity">
    <reaction evidence="7">
        <text>L-aspartate + 2-oxoglutarate = oxaloacetate + L-glutamate</text>
        <dbReference type="Rhea" id="RHEA:21824"/>
        <dbReference type="ChEBI" id="CHEBI:16452"/>
        <dbReference type="ChEBI" id="CHEBI:16810"/>
        <dbReference type="ChEBI" id="CHEBI:29985"/>
        <dbReference type="ChEBI" id="CHEBI:29991"/>
        <dbReference type="EC" id="2.6.1.1"/>
    </reaction>
</comment>
<dbReference type="GO" id="GO:0004069">
    <property type="term" value="F:L-aspartate:2-oxoglutarate aminotransferase activity"/>
    <property type="evidence" value="ECO:0007669"/>
    <property type="project" value="UniProtKB-EC"/>
</dbReference>
<dbReference type="STRING" id="631454.N177_1951"/>
<dbReference type="Pfam" id="PF00155">
    <property type="entry name" value="Aminotran_1_2"/>
    <property type="match status" value="1"/>
</dbReference>
<dbReference type="InterPro" id="IPR050596">
    <property type="entry name" value="AspAT/PAT-like"/>
</dbReference>
<sequence length="407" mass="44478">MQRDFDEKVTPAQMSTGAARVSPGRGPSRRSDVAPFIAMDVLAEAARLEAQGRDIVHLEVGQPGFPAPLAAREAAIEAARQGRVGYTEALGLPRLRARIARHYADWYGLDVPAERIAVTTGSSAGFVLTFLAALDGGARVALPQPGYPAYRGILHGLGIEPVAMVTSEEQRWTPTPEDLQAAFRTGRLDGFLVASPNNPTGTVVEPGTLRDLVAMCRDENALFVSDEIYHGLTFDRPAQTALSFSDEVVVVNSFSKYFCMTGWRIGWLVLPEWLVRPVERLAQSLFISPPALSQHAALAVMDCGSELEANKAVYGRNREILTKRLPQMGLPRFAPMDGAFYAYVDISAHSHDSFDFTQRMLREIGVAATPGLDFDPDLGGRFMRLSIAGSSADVEEAMDRVSRWLER</sequence>
<evidence type="ECO:0000256" key="8">
    <source>
        <dbReference type="SAM" id="MobiDB-lite"/>
    </source>
</evidence>
<dbReference type="GO" id="GO:0030170">
    <property type="term" value="F:pyridoxal phosphate binding"/>
    <property type="evidence" value="ECO:0007669"/>
    <property type="project" value="InterPro"/>
</dbReference>
<proteinExistence type="inferred from homology"/>
<name>V4QZ97_9HYPH</name>
<dbReference type="InterPro" id="IPR015424">
    <property type="entry name" value="PyrdxlP-dep_Trfase"/>
</dbReference>
<dbReference type="EMBL" id="AWXZ01000026">
    <property type="protein sequence ID" value="ESR25077.1"/>
    <property type="molecule type" value="Genomic_DNA"/>
</dbReference>
<evidence type="ECO:0000256" key="1">
    <source>
        <dbReference type="ARBA" id="ARBA00001933"/>
    </source>
</evidence>
<evidence type="ECO:0000313" key="10">
    <source>
        <dbReference type="EMBL" id="ESR25077.1"/>
    </source>
</evidence>
<dbReference type="InterPro" id="IPR004839">
    <property type="entry name" value="Aminotransferase_I/II_large"/>
</dbReference>
<accession>V4QZ97</accession>
<keyword evidence="6" id="KW-0663">Pyridoxal phosphate</keyword>
<comment type="cofactor">
    <cofactor evidence="1">
        <name>pyridoxal 5'-phosphate</name>
        <dbReference type="ChEBI" id="CHEBI:597326"/>
    </cofactor>
</comment>
<dbReference type="CDD" id="cd00609">
    <property type="entry name" value="AAT_like"/>
    <property type="match status" value="1"/>
</dbReference>
<dbReference type="AlphaFoldDB" id="V4QZ97"/>
<feature type="region of interest" description="Disordered" evidence="8">
    <location>
        <begin position="1"/>
        <end position="28"/>
    </location>
</feature>
<evidence type="ECO:0000313" key="11">
    <source>
        <dbReference type="Proteomes" id="UP000017819"/>
    </source>
</evidence>
<dbReference type="GO" id="GO:0006520">
    <property type="term" value="P:amino acid metabolic process"/>
    <property type="evidence" value="ECO:0007669"/>
    <property type="project" value="InterPro"/>
</dbReference>
<organism evidence="10 11">
    <name type="scientific">Lutibaculum baratangense AMV1</name>
    <dbReference type="NCBI Taxonomy" id="631454"/>
    <lineage>
        <taxon>Bacteria</taxon>
        <taxon>Pseudomonadati</taxon>
        <taxon>Pseudomonadota</taxon>
        <taxon>Alphaproteobacteria</taxon>
        <taxon>Hyphomicrobiales</taxon>
        <taxon>Tepidamorphaceae</taxon>
        <taxon>Lutibaculum</taxon>
    </lineage>
</organism>
<evidence type="ECO:0000256" key="7">
    <source>
        <dbReference type="ARBA" id="ARBA00049185"/>
    </source>
</evidence>
<reference evidence="10 11" key="1">
    <citation type="journal article" date="2014" name="Genome Announc.">
        <title>Draft Genome Sequence of Lutibaculum baratangense Strain AMV1T, Isolated from a Mud Volcano in Andamans, India.</title>
        <authorList>
            <person name="Singh A."/>
            <person name="Sreenivas A."/>
            <person name="Sathyanarayana Reddy G."/>
            <person name="Pinnaka A.K."/>
            <person name="Shivaji S."/>
        </authorList>
    </citation>
    <scope>NUCLEOTIDE SEQUENCE [LARGE SCALE GENOMIC DNA]</scope>
    <source>
        <strain evidence="10 11">AMV1</strain>
    </source>
</reference>
<gene>
    <name evidence="10" type="ORF">N177_1951</name>
</gene>
<evidence type="ECO:0000256" key="6">
    <source>
        <dbReference type="ARBA" id="ARBA00022898"/>
    </source>
</evidence>
<dbReference type="InterPro" id="IPR015421">
    <property type="entry name" value="PyrdxlP-dep_Trfase_major"/>
</dbReference>
<dbReference type="EC" id="2.6.1.1" evidence="3"/>
<evidence type="ECO:0000256" key="2">
    <source>
        <dbReference type="ARBA" id="ARBA00007441"/>
    </source>
</evidence>